<evidence type="ECO:0000256" key="5">
    <source>
        <dbReference type="SAM" id="Phobius"/>
    </source>
</evidence>
<sequence length="290" mass="32963">MFSHFLHIFSSVPQKRIKKVFYKIKHSELMFFIYVCVKKQMNYTTYLFDFDYTLADSSRGIVTCFRNVLNRHGYTRPTDNDIKRTIGKTLEESFSILSGVTDTRQLAEFKKEYIKEADTHMTVNTVLFLETKSVLAALKDSGARIGIISTKFRYRIKELLDQHFPEDFLDIIVGGEDVQTPKPSPEGLLLAIRQLHATKAETLYIGDSTVDAETAQKAGVDFAGITHGMTTAEELKKYPHKKIMSSLEELLEREPLPAAVSPRNISVRRIALLLLLFAAFAALFCLLILI</sequence>
<evidence type="ECO:0000313" key="7">
    <source>
        <dbReference type="Proteomes" id="UP000056419"/>
    </source>
</evidence>
<keyword evidence="6" id="KW-0378">Hydrolase</keyword>
<dbReference type="InterPro" id="IPR023214">
    <property type="entry name" value="HAD_sf"/>
</dbReference>
<comment type="catalytic activity">
    <reaction evidence="1">
        <text>2-phosphoglycolate + H2O = glycolate + phosphate</text>
        <dbReference type="Rhea" id="RHEA:14369"/>
        <dbReference type="ChEBI" id="CHEBI:15377"/>
        <dbReference type="ChEBI" id="CHEBI:29805"/>
        <dbReference type="ChEBI" id="CHEBI:43474"/>
        <dbReference type="ChEBI" id="CHEBI:58033"/>
        <dbReference type="EC" id="3.1.3.18"/>
    </reaction>
</comment>
<keyword evidence="5" id="KW-0472">Membrane</keyword>
<dbReference type="AlphaFoldDB" id="A0A108T490"/>
<dbReference type="Pfam" id="PF13419">
    <property type="entry name" value="HAD_2"/>
    <property type="match status" value="1"/>
</dbReference>
<organism evidence="6 7">
    <name type="scientific">Bacteroides stercoris</name>
    <dbReference type="NCBI Taxonomy" id="46506"/>
    <lineage>
        <taxon>Bacteria</taxon>
        <taxon>Pseudomonadati</taxon>
        <taxon>Bacteroidota</taxon>
        <taxon>Bacteroidia</taxon>
        <taxon>Bacteroidales</taxon>
        <taxon>Bacteroidaceae</taxon>
        <taxon>Bacteroides</taxon>
    </lineage>
</organism>
<comment type="pathway">
    <text evidence="2">Organic acid metabolism; glycolate biosynthesis; glycolate from 2-phosphoglycolate: step 1/1.</text>
</comment>
<keyword evidence="5" id="KW-0812">Transmembrane</keyword>
<evidence type="ECO:0000313" key="6">
    <source>
        <dbReference type="EMBL" id="KWR53116.1"/>
    </source>
</evidence>
<reference evidence="6 7" key="1">
    <citation type="journal article" date="2016" name="BMC Genomics">
        <title>Type VI secretion systems of human gut Bacteroidales segregate into three genetic architectures, two of which are contained on mobile genetic elements.</title>
        <authorList>
            <person name="Coyne M.J."/>
            <person name="Roelofs K.G."/>
            <person name="Comstock L.E."/>
        </authorList>
    </citation>
    <scope>NUCLEOTIDE SEQUENCE [LARGE SCALE GENOMIC DNA]</scope>
    <source>
        <strain evidence="6 7">CL09T03C01</strain>
    </source>
</reference>
<dbReference type="Proteomes" id="UP000056419">
    <property type="component" value="Unassembled WGS sequence"/>
</dbReference>
<dbReference type="InterPro" id="IPR023198">
    <property type="entry name" value="PGP-like_dom2"/>
</dbReference>
<dbReference type="InterPro" id="IPR006439">
    <property type="entry name" value="HAD-SF_hydro_IA"/>
</dbReference>
<dbReference type="GO" id="GO:0005829">
    <property type="term" value="C:cytosol"/>
    <property type="evidence" value="ECO:0007669"/>
    <property type="project" value="TreeGrafter"/>
</dbReference>
<dbReference type="SFLD" id="SFLDS00003">
    <property type="entry name" value="Haloacid_Dehalogenase"/>
    <property type="match status" value="1"/>
</dbReference>
<evidence type="ECO:0000256" key="4">
    <source>
        <dbReference type="ARBA" id="ARBA00013078"/>
    </source>
</evidence>
<evidence type="ECO:0000256" key="2">
    <source>
        <dbReference type="ARBA" id="ARBA00004818"/>
    </source>
</evidence>
<dbReference type="InterPro" id="IPR041492">
    <property type="entry name" value="HAD_2"/>
</dbReference>
<dbReference type="InterPro" id="IPR036412">
    <property type="entry name" value="HAD-like_sf"/>
</dbReference>
<dbReference type="Gene3D" id="3.40.50.1000">
    <property type="entry name" value="HAD superfamily/HAD-like"/>
    <property type="match status" value="1"/>
</dbReference>
<dbReference type="EMBL" id="LRGC01000015">
    <property type="protein sequence ID" value="KWR53116.1"/>
    <property type="molecule type" value="Genomic_DNA"/>
</dbReference>
<dbReference type="PANTHER" id="PTHR43434">
    <property type="entry name" value="PHOSPHOGLYCOLATE PHOSPHATASE"/>
    <property type="match status" value="1"/>
</dbReference>
<dbReference type="GO" id="GO:0006281">
    <property type="term" value="P:DNA repair"/>
    <property type="evidence" value="ECO:0007669"/>
    <property type="project" value="TreeGrafter"/>
</dbReference>
<gene>
    <name evidence="6" type="primary">ppaX_1</name>
    <name evidence="6" type="ORF">AA415_02602</name>
</gene>
<dbReference type="PATRIC" id="fig|46506.5.peg.2793"/>
<evidence type="ECO:0000256" key="3">
    <source>
        <dbReference type="ARBA" id="ARBA00006171"/>
    </source>
</evidence>
<dbReference type="SUPFAM" id="SSF56784">
    <property type="entry name" value="HAD-like"/>
    <property type="match status" value="1"/>
</dbReference>
<dbReference type="Gene3D" id="1.10.150.240">
    <property type="entry name" value="Putative phosphatase, domain 2"/>
    <property type="match status" value="1"/>
</dbReference>
<comment type="caution">
    <text evidence="6">The sequence shown here is derived from an EMBL/GenBank/DDBJ whole genome shotgun (WGS) entry which is preliminary data.</text>
</comment>
<dbReference type="STRING" id="46506.AA415_02602"/>
<evidence type="ECO:0000256" key="1">
    <source>
        <dbReference type="ARBA" id="ARBA00000830"/>
    </source>
</evidence>
<keyword evidence="7" id="KW-1185">Reference proteome</keyword>
<accession>A0A108T490</accession>
<dbReference type="SFLD" id="SFLDG01129">
    <property type="entry name" value="C1.5:_HAD__Beta-PGM__Phosphata"/>
    <property type="match status" value="1"/>
</dbReference>
<dbReference type="InterPro" id="IPR050155">
    <property type="entry name" value="HAD-like_hydrolase_sf"/>
</dbReference>
<feature type="transmembrane region" description="Helical" evidence="5">
    <location>
        <begin position="270"/>
        <end position="289"/>
    </location>
</feature>
<dbReference type="PANTHER" id="PTHR43434:SF1">
    <property type="entry name" value="PHOSPHOGLYCOLATE PHOSPHATASE"/>
    <property type="match status" value="1"/>
</dbReference>
<comment type="similarity">
    <text evidence="3">Belongs to the HAD-like hydrolase superfamily. CbbY/CbbZ/Gph/YieH family.</text>
</comment>
<proteinExistence type="inferred from homology"/>
<dbReference type="GO" id="GO:0008967">
    <property type="term" value="F:phosphoglycolate phosphatase activity"/>
    <property type="evidence" value="ECO:0007669"/>
    <property type="project" value="UniProtKB-EC"/>
</dbReference>
<name>A0A108T490_BACSE</name>
<protein>
    <recommendedName>
        <fullName evidence="4">phosphoglycolate phosphatase</fullName>
        <ecNumber evidence="4">3.1.3.18</ecNumber>
    </recommendedName>
</protein>
<dbReference type="NCBIfam" id="TIGR01549">
    <property type="entry name" value="HAD-SF-IA-v1"/>
    <property type="match status" value="1"/>
</dbReference>
<dbReference type="EC" id="3.1.3.18" evidence="4"/>
<keyword evidence="5" id="KW-1133">Transmembrane helix</keyword>